<evidence type="ECO:0000313" key="9">
    <source>
        <dbReference type="Proteomes" id="UP000293902"/>
    </source>
</evidence>
<dbReference type="Pfam" id="PF02589">
    <property type="entry name" value="LUD_dom"/>
    <property type="match status" value="1"/>
</dbReference>
<dbReference type="SUPFAM" id="SSF54862">
    <property type="entry name" value="4Fe-4S ferredoxins"/>
    <property type="match status" value="1"/>
</dbReference>
<keyword evidence="9" id="KW-1185">Reference proteome</keyword>
<evidence type="ECO:0000256" key="1">
    <source>
        <dbReference type="ARBA" id="ARBA00022485"/>
    </source>
</evidence>
<feature type="domain" description="4Fe-4S ferredoxin-type" evidence="5">
    <location>
        <begin position="303"/>
        <end position="334"/>
    </location>
</feature>
<dbReference type="Gene3D" id="3.40.50.10420">
    <property type="entry name" value="NagB/RpiA/CoA transferase-like"/>
    <property type="match status" value="1"/>
</dbReference>
<evidence type="ECO:0000256" key="2">
    <source>
        <dbReference type="ARBA" id="ARBA00022723"/>
    </source>
</evidence>
<dbReference type="InterPro" id="IPR003741">
    <property type="entry name" value="LUD_dom"/>
</dbReference>
<evidence type="ECO:0000256" key="3">
    <source>
        <dbReference type="ARBA" id="ARBA00023004"/>
    </source>
</evidence>
<dbReference type="RefSeq" id="WP_111957114.1">
    <property type="nucleotide sequence ID" value="NZ_CP036313.1"/>
</dbReference>
<dbReference type="EMBL" id="CP036313">
    <property type="protein sequence ID" value="QBH13787.1"/>
    <property type="molecule type" value="Genomic_DNA"/>
</dbReference>
<reference evidence="6 9" key="2">
    <citation type="submission" date="2019-02" db="EMBL/GenBank/DDBJ databases">
        <title>Complete genome sequence of Desulfobacter hydrogenophilus AcRS1.</title>
        <authorList>
            <person name="Marietou A."/>
            <person name="Lund M.B."/>
            <person name="Marshall I.P.G."/>
            <person name="Schreiber L."/>
            <person name="Jorgensen B."/>
        </authorList>
    </citation>
    <scope>NUCLEOTIDE SEQUENCE [LARGE SCALE GENOMIC DNA]</scope>
    <source>
        <strain evidence="6 9">AcRS1</strain>
    </source>
</reference>
<organism evidence="7 8">
    <name type="scientific">Desulfobacter hydrogenophilus</name>
    <dbReference type="NCBI Taxonomy" id="2291"/>
    <lineage>
        <taxon>Bacteria</taxon>
        <taxon>Pseudomonadati</taxon>
        <taxon>Thermodesulfobacteriota</taxon>
        <taxon>Desulfobacteria</taxon>
        <taxon>Desulfobacterales</taxon>
        <taxon>Desulfobacteraceae</taxon>
        <taxon>Desulfobacter</taxon>
    </lineage>
</organism>
<reference evidence="7 8" key="1">
    <citation type="submission" date="2018-06" db="EMBL/GenBank/DDBJ databases">
        <title>Complete Genome Sequence of Desulfobacter hydrogenophilus (DSM3380).</title>
        <authorList>
            <person name="Marietou A."/>
            <person name="Schreiber L."/>
            <person name="Marshall I."/>
            <person name="Jorgensen B."/>
        </authorList>
    </citation>
    <scope>NUCLEOTIDE SEQUENCE [LARGE SCALE GENOMIC DNA]</scope>
    <source>
        <strain evidence="7 8">DSM 3380</strain>
    </source>
</reference>
<dbReference type="GO" id="GO:0051539">
    <property type="term" value="F:4 iron, 4 sulfur cluster binding"/>
    <property type="evidence" value="ECO:0007669"/>
    <property type="project" value="UniProtKB-KW"/>
</dbReference>
<dbReference type="PROSITE" id="PS51379">
    <property type="entry name" value="4FE4S_FER_2"/>
    <property type="match status" value="1"/>
</dbReference>
<name>A0A328FE81_9BACT</name>
<keyword evidence="3" id="KW-0408">Iron</keyword>
<protein>
    <submittedName>
        <fullName evidence="7">Iron-sulfur cluster-binding protein</fullName>
    </submittedName>
</protein>
<dbReference type="InterPro" id="IPR004452">
    <property type="entry name" value="LutB/LldF"/>
</dbReference>
<keyword evidence="4" id="KW-0411">Iron-sulfur</keyword>
<dbReference type="PANTHER" id="PTHR47153">
    <property type="entry name" value="LACTATE UTILIZATION PROTEIN B"/>
    <property type="match status" value="1"/>
</dbReference>
<dbReference type="AlphaFoldDB" id="A0A328FE81"/>
<dbReference type="InterPro" id="IPR017896">
    <property type="entry name" value="4Fe4S_Fe-S-bd"/>
</dbReference>
<dbReference type="PROSITE" id="PS00198">
    <property type="entry name" value="4FE4S_FER_1"/>
    <property type="match status" value="1"/>
</dbReference>
<evidence type="ECO:0000259" key="5">
    <source>
        <dbReference type="PROSITE" id="PS51379"/>
    </source>
</evidence>
<keyword evidence="1" id="KW-0004">4Fe-4S</keyword>
<dbReference type="InterPro" id="IPR017900">
    <property type="entry name" value="4Fe4S_Fe_S_CS"/>
</dbReference>
<evidence type="ECO:0000256" key="4">
    <source>
        <dbReference type="ARBA" id="ARBA00023014"/>
    </source>
</evidence>
<dbReference type="OrthoDB" id="5289041at2"/>
<evidence type="ECO:0000313" key="6">
    <source>
        <dbReference type="EMBL" id="QBH13787.1"/>
    </source>
</evidence>
<dbReference type="InterPro" id="IPR037171">
    <property type="entry name" value="NagB/RpiA_transferase-like"/>
</dbReference>
<gene>
    <name evidence="7" type="ORF">DO021_12410</name>
    <name evidence="6" type="ORF">EYB58_13160</name>
</gene>
<accession>A0A328FE81</accession>
<dbReference type="GO" id="GO:0046872">
    <property type="term" value="F:metal ion binding"/>
    <property type="evidence" value="ECO:0007669"/>
    <property type="project" value="UniProtKB-KW"/>
</dbReference>
<dbReference type="SUPFAM" id="SSF100950">
    <property type="entry name" value="NagB/RpiA/CoA transferase-like"/>
    <property type="match status" value="1"/>
</dbReference>
<dbReference type="GO" id="GO:0006089">
    <property type="term" value="P:lactate metabolic process"/>
    <property type="evidence" value="ECO:0007669"/>
    <property type="project" value="InterPro"/>
</dbReference>
<dbReference type="EMBL" id="QLNI01000023">
    <property type="protein sequence ID" value="RAM01732.1"/>
    <property type="molecule type" value="Genomic_DNA"/>
</dbReference>
<dbReference type="Proteomes" id="UP000248798">
    <property type="component" value="Unassembled WGS sequence"/>
</dbReference>
<dbReference type="InterPro" id="IPR024185">
    <property type="entry name" value="FTHF_cligase-like_sf"/>
</dbReference>
<dbReference type="Pfam" id="PF13183">
    <property type="entry name" value="Fer4_8"/>
    <property type="match status" value="1"/>
</dbReference>
<keyword evidence="2" id="KW-0479">Metal-binding</keyword>
<dbReference type="NCBIfam" id="TIGR00273">
    <property type="entry name" value="LutB/LldF family L-lactate oxidation iron-sulfur protein"/>
    <property type="match status" value="1"/>
</dbReference>
<proteinExistence type="predicted"/>
<evidence type="ECO:0000313" key="8">
    <source>
        <dbReference type="Proteomes" id="UP000248798"/>
    </source>
</evidence>
<dbReference type="PANTHER" id="PTHR47153:SF2">
    <property type="entry name" value="LACTATE UTILIZATION PROTEIN B"/>
    <property type="match status" value="1"/>
</dbReference>
<dbReference type="Proteomes" id="UP000293902">
    <property type="component" value="Chromosome"/>
</dbReference>
<evidence type="ECO:0000313" key="7">
    <source>
        <dbReference type="EMBL" id="RAM01732.1"/>
    </source>
</evidence>
<sequence>MNHDTATKKYVQNSALAIKDEILQSALNKIQSGLGKATALSYQNLDEGPPLRLKAHEIREKTINNLDVVLTRLAAKVRDNGGKVYFARTDKQAVDYCLKVAQQHHVKQVVKGKSMVTEEIGLNPAFEAKGIEVNETDLGEYIVQLAGEKPSHIIAPAAHKTRQQVGRLFEQKLGVPYTEDPPELTRIARKALREKFLTADMGISGCNLACAETGHMTVVSNEGNIRMSTTLPKVHVAIMGMERVVPNLEDHDILFRLLSRGAAAQKLGGYVSYIGGPGGPEFPDGPEEFHLVILDNGRSRILADPKFREILCCIRCSACLNACPVYGKIGGHAYDSTYCGPIGAVLTPLMEGMNQAKDLCLGESLCGACKQACSVNIDLPRMLLELRYRLAYGDDQWETKPVSVVEKTIHQAWALLAGHPALYRAVLTTFALGQKIFPTSKGMITKMPGPGAGWTKSRDIQPLSQTPFRKRFKKLNAQKADR</sequence>